<gene>
    <name evidence="1" type="ORF">A2797_02705</name>
</gene>
<dbReference type="STRING" id="1802619.A2797_02705"/>
<accession>A0A1F4VGT2</accession>
<dbReference type="Proteomes" id="UP000179005">
    <property type="component" value="Unassembled WGS sequence"/>
</dbReference>
<dbReference type="InterPro" id="IPR023296">
    <property type="entry name" value="Glyco_hydro_beta-prop_sf"/>
</dbReference>
<evidence type="ECO:0008006" key="3">
    <source>
        <dbReference type="Google" id="ProtNLM"/>
    </source>
</evidence>
<dbReference type="AlphaFoldDB" id="A0A1F4VGT2"/>
<dbReference type="EMBL" id="MEVC01000007">
    <property type="protein sequence ID" value="OGC55943.1"/>
    <property type="molecule type" value="Genomic_DNA"/>
</dbReference>
<reference evidence="1 2" key="1">
    <citation type="journal article" date="2016" name="Nat. Commun.">
        <title>Thousands of microbial genomes shed light on interconnected biogeochemical processes in an aquifer system.</title>
        <authorList>
            <person name="Anantharaman K."/>
            <person name="Brown C.T."/>
            <person name="Hug L.A."/>
            <person name="Sharon I."/>
            <person name="Castelle C.J."/>
            <person name="Probst A.J."/>
            <person name="Thomas B.C."/>
            <person name="Singh A."/>
            <person name="Wilkins M.J."/>
            <person name="Karaoz U."/>
            <person name="Brodie E.L."/>
            <person name="Williams K.H."/>
            <person name="Hubbard S.S."/>
            <person name="Banfield J.F."/>
        </authorList>
    </citation>
    <scope>NUCLEOTIDE SEQUENCE [LARGE SCALE GENOMIC DNA]</scope>
</reference>
<proteinExistence type="predicted"/>
<sequence length="314" mass="33232">MWLVIFLLAAAALGGAIYFLILNKLSNAPENGQESSARPCLTGSKTIGIPDPNGPSYHHVYLATSKDGLDWQTANKMIIEQASVPELARLNDGTLFIYAVDGSGLGGPGLVYAKSQDNGETWECGKVSDVSLGADPDVVVLPDGTIRLYYIEFPFEPGGVPTGPTKSEKPNAVKSATSLDNINFKDEQGTRLEGVAYTDPDVLLIGNEWFMYISAGPTAWAAKSSDGLEFKLVGQVNQSGAVSGSYVFPDGTIRHYFCGSKGIEIATSATGDSAWTRVGTAVATDSATQKIVCDPSVVSDGEGGYLMVYKVQPK</sequence>
<protein>
    <recommendedName>
        <fullName evidence="3">Sialidase domain-containing protein</fullName>
    </recommendedName>
</protein>
<dbReference type="SUPFAM" id="SSF75005">
    <property type="entry name" value="Arabinanase/levansucrase/invertase"/>
    <property type="match status" value="2"/>
</dbReference>
<name>A0A1F4VGT2_UNCKA</name>
<dbReference type="Gene3D" id="2.120.10.10">
    <property type="match status" value="1"/>
</dbReference>
<evidence type="ECO:0000313" key="2">
    <source>
        <dbReference type="Proteomes" id="UP000179005"/>
    </source>
</evidence>
<organism evidence="1 2">
    <name type="scientific">candidate division WWE3 bacterium RIFCSPHIGHO2_01_FULL_48_15</name>
    <dbReference type="NCBI Taxonomy" id="1802619"/>
    <lineage>
        <taxon>Bacteria</taxon>
        <taxon>Katanobacteria</taxon>
    </lineage>
</organism>
<comment type="caution">
    <text evidence="1">The sequence shown here is derived from an EMBL/GenBank/DDBJ whole genome shotgun (WGS) entry which is preliminary data.</text>
</comment>
<dbReference type="Gene3D" id="2.115.10.20">
    <property type="entry name" value="Glycosyl hydrolase domain, family 43"/>
    <property type="match status" value="1"/>
</dbReference>
<evidence type="ECO:0000313" key="1">
    <source>
        <dbReference type="EMBL" id="OGC55943.1"/>
    </source>
</evidence>